<dbReference type="Pfam" id="PF13487">
    <property type="entry name" value="HD_5"/>
    <property type="match status" value="1"/>
</dbReference>
<dbReference type="RefSeq" id="WP_307905163.1">
    <property type="nucleotide sequence ID" value="NZ_AP027059.1"/>
</dbReference>
<sequence>MILVFVMIFLLGASVGITVYKKNKNKELEVLSSVLKETAIELDAKDPYFNGHTKRVIEGAIKIAKEIGLKKKDITEIELSGYLSEIGKIRIPEKILLKRDKLTEEEYNIIKKHPVIAYKMIENVKELNKVGKIVRAHHERYDGTGYPDGLEGDYIPVGARILSLVDAYDAMISDRPYKEKMTEVEVISELEKGKGKQFDPKLVDIYLEILKKS</sequence>
<evidence type="ECO:0000313" key="2">
    <source>
        <dbReference type="EMBL" id="BDU50231.1"/>
    </source>
</evidence>
<keyword evidence="3" id="KW-1185">Reference proteome</keyword>
<proteinExistence type="predicted"/>
<dbReference type="AlphaFoldDB" id="A0AAU9D2K8"/>
<evidence type="ECO:0000313" key="3">
    <source>
        <dbReference type="Proteomes" id="UP001321582"/>
    </source>
</evidence>
<feature type="domain" description="HD-GYP" evidence="1">
    <location>
        <begin position="27"/>
        <end position="213"/>
    </location>
</feature>
<dbReference type="EMBL" id="AP027059">
    <property type="protein sequence ID" value="BDU50231.1"/>
    <property type="molecule type" value="Genomic_DNA"/>
</dbReference>
<dbReference type="SMART" id="SM00471">
    <property type="entry name" value="HDc"/>
    <property type="match status" value="1"/>
</dbReference>
<dbReference type="CDD" id="cd00077">
    <property type="entry name" value="HDc"/>
    <property type="match status" value="1"/>
</dbReference>
<dbReference type="KEGG" id="haby:HLVA_08000"/>
<name>A0AAU9D2K8_9FUSO</name>
<reference evidence="2 3" key="1">
    <citation type="submission" date="2022-11" db="EMBL/GenBank/DDBJ databases">
        <title>Haliovirga abyssi gen. nov., sp. nov., a mesophilic fermentative bacterium isolated from the Iheya North hydrothermal field and the proposal of Haliovirgaceae fam. nov.</title>
        <authorList>
            <person name="Miyazaki U."/>
            <person name="Tame A."/>
            <person name="Miyazaki J."/>
            <person name="Takai K."/>
            <person name="Sawayama S."/>
            <person name="Kitajima M."/>
            <person name="Okamoto A."/>
            <person name="Nakagawa S."/>
        </authorList>
    </citation>
    <scope>NUCLEOTIDE SEQUENCE [LARGE SCALE GENOMIC DNA]</scope>
    <source>
        <strain evidence="2 3">IC12</strain>
    </source>
</reference>
<dbReference type="SUPFAM" id="SSF109604">
    <property type="entry name" value="HD-domain/PDEase-like"/>
    <property type="match status" value="1"/>
</dbReference>
<protein>
    <recommendedName>
        <fullName evidence="1">HD-GYP domain-containing protein</fullName>
    </recommendedName>
</protein>
<organism evidence="2 3">
    <name type="scientific">Haliovirga abyssi</name>
    <dbReference type="NCBI Taxonomy" id="2996794"/>
    <lineage>
        <taxon>Bacteria</taxon>
        <taxon>Fusobacteriati</taxon>
        <taxon>Fusobacteriota</taxon>
        <taxon>Fusobacteriia</taxon>
        <taxon>Fusobacteriales</taxon>
        <taxon>Haliovirgaceae</taxon>
        <taxon>Haliovirga</taxon>
    </lineage>
</organism>
<dbReference type="Gene3D" id="1.10.3210.10">
    <property type="entry name" value="Hypothetical protein af1432"/>
    <property type="match status" value="1"/>
</dbReference>
<accession>A0AAU9D2K8</accession>
<dbReference type="InterPro" id="IPR003607">
    <property type="entry name" value="HD/PDEase_dom"/>
</dbReference>
<evidence type="ECO:0000259" key="1">
    <source>
        <dbReference type="PROSITE" id="PS51832"/>
    </source>
</evidence>
<dbReference type="PANTHER" id="PTHR43155">
    <property type="entry name" value="CYCLIC DI-GMP PHOSPHODIESTERASE PA4108-RELATED"/>
    <property type="match status" value="1"/>
</dbReference>
<dbReference type="Proteomes" id="UP001321582">
    <property type="component" value="Chromosome"/>
</dbReference>
<gene>
    <name evidence="2" type="ORF">HLVA_08000</name>
</gene>
<dbReference type="InterPro" id="IPR037522">
    <property type="entry name" value="HD_GYP_dom"/>
</dbReference>
<dbReference type="PROSITE" id="PS51832">
    <property type="entry name" value="HD_GYP"/>
    <property type="match status" value="1"/>
</dbReference>